<proteinExistence type="predicted"/>
<evidence type="ECO:0000256" key="2">
    <source>
        <dbReference type="ARBA" id="ARBA00022679"/>
    </source>
</evidence>
<accession>A0ABV3G9V2</accession>
<gene>
    <name evidence="5" type="ORF">AB0I59_07195</name>
</gene>
<name>A0ABV3G9V2_MICGL</name>
<organism evidence="5 6">
    <name type="scientific">Microtetraspora glauca</name>
    <dbReference type="NCBI Taxonomy" id="1996"/>
    <lineage>
        <taxon>Bacteria</taxon>
        <taxon>Bacillati</taxon>
        <taxon>Actinomycetota</taxon>
        <taxon>Actinomycetes</taxon>
        <taxon>Streptosporangiales</taxon>
        <taxon>Streptosporangiaceae</taxon>
        <taxon>Microtetraspora</taxon>
    </lineage>
</organism>
<reference evidence="5 6" key="1">
    <citation type="submission" date="2024-06" db="EMBL/GenBank/DDBJ databases">
        <title>The Natural Products Discovery Center: Release of the First 8490 Sequenced Strains for Exploring Actinobacteria Biosynthetic Diversity.</title>
        <authorList>
            <person name="Kalkreuter E."/>
            <person name="Kautsar S.A."/>
            <person name="Yang D."/>
            <person name="Bader C.D."/>
            <person name="Teijaro C.N."/>
            <person name="Fluegel L."/>
            <person name="Davis C.M."/>
            <person name="Simpson J.R."/>
            <person name="Lauterbach L."/>
            <person name="Steele A.D."/>
            <person name="Gui C."/>
            <person name="Meng S."/>
            <person name="Li G."/>
            <person name="Viehrig K."/>
            <person name="Ye F."/>
            <person name="Su P."/>
            <person name="Kiefer A.F."/>
            <person name="Nichols A."/>
            <person name="Cepeda A.J."/>
            <person name="Yan W."/>
            <person name="Fan B."/>
            <person name="Jiang Y."/>
            <person name="Adhikari A."/>
            <person name="Zheng C.-J."/>
            <person name="Schuster L."/>
            <person name="Cowan T.M."/>
            <person name="Smanski M.J."/>
            <person name="Chevrette M.G."/>
            <person name="De Carvalho L.P.S."/>
            <person name="Shen B."/>
        </authorList>
    </citation>
    <scope>NUCLEOTIDE SEQUENCE [LARGE SCALE GENOMIC DNA]</scope>
    <source>
        <strain evidence="5 6">NPDC050100</strain>
    </source>
</reference>
<dbReference type="PANTHER" id="PTHR12526">
    <property type="entry name" value="GLYCOSYLTRANSFERASE"/>
    <property type="match status" value="1"/>
</dbReference>
<dbReference type="RefSeq" id="WP_358131037.1">
    <property type="nucleotide sequence ID" value="NZ_JBFALK010000003.1"/>
</dbReference>
<dbReference type="GO" id="GO:0016757">
    <property type="term" value="F:glycosyltransferase activity"/>
    <property type="evidence" value="ECO:0007669"/>
    <property type="project" value="UniProtKB-KW"/>
</dbReference>
<dbReference type="Proteomes" id="UP001551675">
    <property type="component" value="Unassembled WGS sequence"/>
</dbReference>
<evidence type="ECO:0000313" key="6">
    <source>
        <dbReference type="Proteomes" id="UP001551675"/>
    </source>
</evidence>
<dbReference type="SUPFAM" id="SSF53756">
    <property type="entry name" value="UDP-Glycosyltransferase/glycogen phosphorylase"/>
    <property type="match status" value="1"/>
</dbReference>
<feature type="domain" description="Glycosyl transferase family 1" evidence="3">
    <location>
        <begin position="206"/>
        <end position="336"/>
    </location>
</feature>
<dbReference type="PANTHER" id="PTHR12526:SF635">
    <property type="entry name" value="GLYCOSYL TRANSFERASE GROUP 1"/>
    <property type="match status" value="1"/>
</dbReference>
<evidence type="ECO:0000256" key="1">
    <source>
        <dbReference type="ARBA" id="ARBA00022676"/>
    </source>
</evidence>
<keyword evidence="6" id="KW-1185">Reference proteome</keyword>
<dbReference type="EMBL" id="JBFALK010000003">
    <property type="protein sequence ID" value="MEV0968403.1"/>
    <property type="molecule type" value="Genomic_DNA"/>
</dbReference>
<keyword evidence="2 5" id="KW-0808">Transferase</keyword>
<keyword evidence="1 5" id="KW-0328">Glycosyltransferase</keyword>
<dbReference type="InterPro" id="IPR028098">
    <property type="entry name" value="Glyco_trans_4-like_N"/>
</dbReference>
<comment type="caution">
    <text evidence="5">The sequence shown here is derived from an EMBL/GenBank/DDBJ whole genome shotgun (WGS) entry which is preliminary data.</text>
</comment>
<sequence length="361" mass="38245">MNIAIVSAQALTSDTPAIARELGRGHRVTVYTRSATGQPSKGVSIEQVAAGPDIELSESDLLPYLSDFSAGLMRRWRRDRPDIIHAHSWAGGLAAIAGSEGLGVPVTQTFHGHFHGGQTPVRRLECAIGRHARAVIASCADEESELIRMGVPRRNIAVVPSGIDVERFRRQGPAFPRGERPRLLHVGLGSDPGEIAASGAATAIGALAAIPEAELVIAGGDDLSIERLRVIARDHAVGDRVELLGPVPHTAMPKLMRSADMVLSLAPTVPTGLAALEAMACGIPVVASAVGAHLDSVVDGVTGFLMRPGRPAETAVRIRELLGDVTLRTAMGYAAADRARSRYSLERISMELLRVYERTCA</sequence>
<dbReference type="InterPro" id="IPR001296">
    <property type="entry name" value="Glyco_trans_1"/>
</dbReference>
<dbReference type="EC" id="2.4.-.-" evidence="5"/>
<evidence type="ECO:0000259" key="4">
    <source>
        <dbReference type="Pfam" id="PF13439"/>
    </source>
</evidence>
<protein>
    <submittedName>
        <fullName evidence="5">Glycosyltransferase</fullName>
        <ecNumber evidence="5">2.4.-.-</ecNumber>
    </submittedName>
</protein>
<dbReference type="Gene3D" id="3.40.50.2000">
    <property type="entry name" value="Glycogen Phosphorylase B"/>
    <property type="match status" value="2"/>
</dbReference>
<evidence type="ECO:0000313" key="5">
    <source>
        <dbReference type="EMBL" id="MEV0968403.1"/>
    </source>
</evidence>
<dbReference type="Pfam" id="PF13439">
    <property type="entry name" value="Glyco_transf_4"/>
    <property type="match status" value="1"/>
</dbReference>
<evidence type="ECO:0000259" key="3">
    <source>
        <dbReference type="Pfam" id="PF00534"/>
    </source>
</evidence>
<dbReference type="Pfam" id="PF00534">
    <property type="entry name" value="Glycos_transf_1"/>
    <property type="match status" value="1"/>
</dbReference>
<feature type="domain" description="Glycosyltransferase subfamily 4-like N-terminal" evidence="4">
    <location>
        <begin position="24"/>
        <end position="167"/>
    </location>
</feature>